<evidence type="ECO:0000313" key="4">
    <source>
        <dbReference type="EMBL" id="TIA89658.1"/>
    </source>
</evidence>
<protein>
    <recommendedName>
        <fullName evidence="3">N-acetyltransferase domain-containing protein</fullName>
    </recommendedName>
</protein>
<feature type="domain" description="N-acetyltransferase" evidence="3">
    <location>
        <begin position="19"/>
        <end position="185"/>
    </location>
</feature>
<dbReference type="EMBL" id="SPNW01000025">
    <property type="protein sequence ID" value="TIA89658.1"/>
    <property type="molecule type" value="Genomic_DNA"/>
</dbReference>
<dbReference type="GO" id="GO:0031415">
    <property type="term" value="C:NatA complex"/>
    <property type="evidence" value="ECO:0007669"/>
    <property type="project" value="TreeGrafter"/>
</dbReference>
<dbReference type="Gene3D" id="3.40.630.30">
    <property type="match status" value="1"/>
</dbReference>
<gene>
    <name evidence="4" type="ORF">E3P99_01962</name>
</gene>
<evidence type="ECO:0000256" key="1">
    <source>
        <dbReference type="ARBA" id="ARBA00022679"/>
    </source>
</evidence>
<dbReference type="Pfam" id="PF13508">
    <property type="entry name" value="Acetyltransf_7"/>
    <property type="match status" value="1"/>
</dbReference>
<dbReference type="AlphaFoldDB" id="A0A4T0FMW1"/>
<evidence type="ECO:0000256" key="2">
    <source>
        <dbReference type="ARBA" id="ARBA00023315"/>
    </source>
</evidence>
<dbReference type="GO" id="GO:0007064">
    <property type="term" value="P:mitotic sister chromatid cohesion"/>
    <property type="evidence" value="ECO:0007669"/>
    <property type="project" value="TreeGrafter"/>
</dbReference>
<dbReference type="PANTHER" id="PTHR42919">
    <property type="entry name" value="N-ALPHA-ACETYLTRANSFERASE"/>
    <property type="match status" value="1"/>
</dbReference>
<evidence type="ECO:0000313" key="5">
    <source>
        <dbReference type="Proteomes" id="UP000310189"/>
    </source>
</evidence>
<keyword evidence="1" id="KW-0808">Transferase</keyword>
<sequence length="185" mass="21082">MTRISPRLDLASVTRQNIGTLRRLNGVILPGGFRAWLRGSPNAQLVPYSDGVYEQVQAPELEDFCKLVYYNDIPVGSVCCRIDDGKLYIMILAVLAPYRREGLGRYMLEHILHAAVSDPVPIVKGDKVQPRKKLESVYMHVHVENEDALNFYKAHGFQVVQEVKEYYKRMKGDGNRDAYVLSKQL</sequence>
<reference evidence="4 5" key="1">
    <citation type="submission" date="2019-03" db="EMBL/GenBank/DDBJ databases">
        <title>Sequencing 23 genomes of Wallemia ichthyophaga.</title>
        <authorList>
            <person name="Gostincar C."/>
        </authorList>
    </citation>
    <scope>NUCLEOTIDE SEQUENCE [LARGE SCALE GENOMIC DNA]</scope>
    <source>
        <strain evidence="4 5">EXF-5753</strain>
    </source>
</reference>
<evidence type="ECO:0000259" key="3">
    <source>
        <dbReference type="PROSITE" id="PS51186"/>
    </source>
</evidence>
<dbReference type="SUPFAM" id="SSF55729">
    <property type="entry name" value="Acyl-CoA N-acyltransferases (Nat)"/>
    <property type="match status" value="1"/>
</dbReference>
<dbReference type="InterPro" id="IPR000182">
    <property type="entry name" value="GNAT_dom"/>
</dbReference>
<dbReference type="InterPro" id="IPR016181">
    <property type="entry name" value="Acyl_CoA_acyltransferase"/>
</dbReference>
<name>A0A4T0FMW1_9BASI</name>
<dbReference type="PANTHER" id="PTHR42919:SF8">
    <property type="entry name" value="N-ALPHA-ACETYLTRANSFERASE 50"/>
    <property type="match status" value="1"/>
</dbReference>
<comment type="caution">
    <text evidence="4">The sequence shown here is derived from an EMBL/GenBank/DDBJ whole genome shotgun (WGS) entry which is preliminary data.</text>
</comment>
<dbReference type="OrthoDB" id="47374at2759"/>
<keyword evidence="5" id="KW-1185">Reference proteome</keyword>
<proteinExistence type="predicted"/>
<dbReference type="InterPro" id="IPR051556">
    <property type="entry name" value="N-term/lysine_N-AcTrnsfr"/>
</dbReference>
<dbReference type="CDD" id="cd04301">
    <property type="entry name" value="NAT_SF"/>
    <property type="match status" value="1"/>
</dbReference>
<organism evidence="4 5">
    <name type="scientific">Wallemia hederae</name>
    <dbReference type="NCBI Taxonomy" id="1540922"/>
    <lineage>
        <taxon>Eukaryota</taxon>
        <taxon>Fungi</taxon>
        <taxon>Dikarya</taxon>
        <taxon>Basidiomycota</taxon>
        <taxon>Wallemiomycotina</taxon>
        <taxon>Wallemiomycetes</taxon>
        <taxon>Wallemiales</taxon>
        <taxon>Wallemiaceae</taxon>
        <taxon>Wallemia</taxon>
    </lineage>
</organism>
<accession>A0A4T0FMW1</accession>
<dbReference type="PROSITE" id="PS51186">
    <property type="entry name" value="GNAT"/>
    <property type="match status" value="1"/>
</dbReference>
<keyword evidence="2" id="KW-0012">Acyltransferase</keyword>
<dbReference type="Proteomes" id="UP000310189">
    <property type="component" value="Unassembled WGS sequence"/>
</dbReference>
<dbReference type="GO" id="GO:0016747">
    <property type="term" value="F:acyltransferase activity, transferring groups other than amino-acyl groups"/>
    <property type="evidence" value="ECO:0007669"/>
    <property type="project" value="InterPro"/>
</dbReference>